<evidence type="ECO:0000313" key="3">
    <source>
        <dbReference type="Proteomes" id="UP001634413"/>
    </source>
</evidence>
<proteinExistence type="predicted"/>
<accession>A0ABW9KE02</accession>
<evidence type="ECO:0000256" key="1">
    <source>
        <dbReference type="SAM" id="Phobius"/>
    </source>
</evidence>
<gene>
    <name evidence="2" type="ORF">ABDJ34_05485</name>
</gene>
<feature type="transmembrane region" description="Helical" evidence="1">
    <location>
        <begin position="32"/>
        <end position="51"/>
    </location>
</feature>
<dbReference type="EMBL" id="JBDLBQ010000004">
    <property type="protein sequence ID" value="MFN2102355.1"/>
    <property type="molecule type" value="Genomic_DNA"/>
</dbReference>
<protein>
    <recommendedName>
        <fullName evidence="4">Lipoprotein</fullName>
    </recommendedName>
</protein>
<evidence type="ECO:0008006" key="4">
    <source>
        <dbReference type="Google" id="ProtNLM"/>
    </source>
</evidence>
<name>A0ABW9KE02_9FIRM</name>
<evidence type="ECO:0000313" key="2">
    <source>
        <dbReference type="EMBL" id="MFN2102355.1"/>
    </source>
</evidence>
<feature type="transmembrane region" description="Helical" evidence="1">
    <location>
        <begin position="7"/>
        <end position="26"/>
    </location>
</feature>
<keyword evidence="1" id="KW-0812">Transmembrane</keyword>
<keyword evidence="1" id="KW-1133">Transmembrane helix</keyword>
<reference evidence="2 3" key="1">
    <citation type="journal article" date="2024" name="Anaerobe">
        <title>The identification of Finegoldia dalianensis sp. nov., isolated from the pus of a patient with skin abscess and genomic analysis of the strains belonging to Finegoldia genus.</title>
        <authorList>
            <person name="Li Y."/>
            <person name="Wang Y."/>
            <person name="Xiao D."/>
            <person name="Wang J."/>
            <person name="Jin D."/>
        </authorList>
    </citation>
    <scope>NUCLEOTIDE SEQUENCE [LARGE SCALE GENOMIC DNA]</scope>
    <source>
        <strain evidence="2 3">LY240594</strain>
    </source>
</reference>
<dbReference type="RefSeq" id="WP_285072961.1">
    <property type="nucleotide sequence ID" value="NZ_JBDLBQ010000004.1"/>
</dbReference>
<sequence>MVKKKLWLILAIIAFVTLILSIYMSHKTGKTEYAWIIGSMLFGIGCGSKYANEKNTK</sequence>
<comment type="caution">
    <text evidence="2">The sequence shown here is derived from an EMBL/GenBank/DDBJ whole genome shotgun (WGS) entry which is preliminary data.</text>
</comment>
<dbReference type="Proteomes" id="UP001634413">
    <property type="component" value="Unassembled WGS sequence"/>
</dbReference>
<keyword evidence="1" id="KW-0472">Membrane</keyword>
<keyword evidence="3" id="KW-1185">Reference proteome</keyword>
<organism evidence="2 3">
    <name type="scientific">Finegoldia dalianensis</name>
    <dbReference type="NCBI Taxonomy" id="3145239"/>
    <lineage>
        <taxon>Bacteria</taxon>
        <taxon>Bacillati</taxon>
        <taxon>Bacillota</taxon>
        <taxon>Tissierellia</taxon>
        <taxon>Tissierellales</taxon>
        <taxon>Peptoniphilaceae</taxon>
        <taxon>Finegoldia</taxon>
    </lineage>
</organism>